<dbReference type="AlphaFoldDB" id="A0AAU9SGE9"/>
<protein>
    <submittedName>
        <fullName evidence="1">Uncharacterized protein</fullName>
    </submittedName>
</protein>
<gene>
    <name evidence="1" type="ORF">TAV2_LOCUS17174</name>
</gene>
<accession>A0AAU9SGE9</accession>
<reference evidence="1 2" key="1">
    <citation type="submission" date="2022-03" db="EMBL/GenBank/DDBJ databases">
        <authorList>
            <person name="Nunn A."/>
            <person name="Chopra R."/>
            <person name="Nunn A."/>
            <person name="Contreras Garrido A."/>
        </authorList>
    </citation>
    <scope>NUCLEOTIDE SEQUENCE [LARGE SCALE GENOMIC DNA]</scope>
</reference>
<evidence type="ECO:0000313" key="1">
    <source>
        <dbReference type="EMBL" id="CAH2065556.1"/>
    </source>
</evidence>
<dbReference type="Proteomes" id="UP000836841">
    <property type="component" value="Chromosome 5"/>
</dbReference>
<keyword evidence="2" id="KW-1185">Reference proteome</keyword>
<proteinExistence type="predicted"/>
<sequence length="77" mass="8698">MREYVSDKELEQPLCVAYTENGIRLVQREQSHQLPSEGTKGVANISYPTPLTFGEAFEKLYQWMTATTLLLRGSSST</sequence>
<evidence type="ECO:0000313" key="2">
    <source>
        <dbReference type="Proteomes" id="UP000836841"/>
    </source>
</evidence>
<name>A0AAU9SGE9_THLAR</name>
<dbReference type="EMBL" id="OU466861">
    <property type="protein sequence ID" value="CAH2065556.1"/>
    <property type="molecule type" value="Genomic_DNA"/>
</dbReference>
<organism evidence="1 2">
    <name type="scientific">Thlaspi arvense</name>
    <name type="common">Field penny-cress</name>
    <dbReference type="NCBI Taxonomy" id="13288"/>
    <lineage>
        <taxon>Eukaryota</taxon>
        <taxon>Viridiplantae</taxon>
        <taxon>Streptophyta</taxon>
        <taxon>Embryophyta</taxon>
        <taxon>Tracheophyta</taxon>
        <taxon>Spermatophyta</taxon>
        <taxon>Magnoliopsida</taxon>
        <taxon>eudicotyledons</taxon>
        <taxon>Gunneridae</taxon>
        <taxon>Pentapetalae</taxon>
        <taxon>rosids</taxon>
        <taxon>malvids</taxon>
        <taxon>Brassicales</taxon>
        <taxon>Brassicaceae</taxon>
        <taxon>Thlaspideae</taxon>
        <taxon>Thlaspi</taxon>
    </lineage>
</organism>